<protein>
    <submittedName>
        <fullName evidence="1">Uncharacterized protein</fullName>
    </submittedName>
</protein>
<organism evidence="1 2">
    <name type="scientific">Vreelandella alkaliphila</name>
    <dbReference type="NCBI Taxonomy" id="272774"/>
    <lineage>
        <taxon>Bacteria</taxon>
        <taxon>Pseudomonadati</taxon>
        <taxon>Pseudomonadota</taxon>
        <taxon>Gammaproteobacteria</taxon>
        <taxon>Oceanospirillales</taxon>
        <taxon>Halomonadaceae</taxon>
        <taxon>Vreelandella</taxon>
    </lineage>
</organism>
<reference evidence="1 2" key="1">
    <citation type="submission" date="2020-01" db="EMBL/GenBank/DDBJ databases">
        <title>Whole genome sequencing of Halomonas alkaliphila strain LS44.</title>
        <authorList>
            <person name="Kumar S."/>
            <person name="Paul D."/>
            <person name="Shouche Y."/>
            <person name="Suryavanshi M.V."/>
        </authorList>
    </citation>
    <scope>NUCLEOTIDE SEQUENCE [LARGE SCALE GENOMIC DNA]</scope>
    <source>
        <strain evidence="1 2">LS44</strain>
    </source>
</reference>
<dbReference type="EMBL" id="JAAEHK010000002">
    <property type="protein sequence ID" value="NDL69345.1"/>
    <property type="molecule type" value="Genomic_DNA"/>
</dbReference>
<evidence type="ECO:0000313" key="2">
    <source>
        <dbReference type="Proteomes" id="UP000480312"/>
    </source>
</evidence>
<dbReference type="AlphaFoldDB" id="A0A7C9JQG4"/>
<comment type="caution">
    <text evidence="1">The sequence shown here is derived from an EMBL/GenBank/DDBJ whole genome shotgun (WGS) entry which is preliminary data.</text>
</comment>
<accession>A0A7C9JQG4</accession>
<evidence type="ECO:0000313" key="1">
    <source>
        <dbReference type="EMBL" id="NDL69345.1"/>
    </source>
</evidence>
<proteinExistence type="predicted"/>
<dbReference type="Proteomes" id="UP000480312">
    <property type="component" value="Unassembled WGS sequence"/>
</dbReference>
<dbReference type="RefSeq" id="WP_162217292.1">
    <property type="nucleotide sequence ID" value="NZ_JAAEHK010000002.1"/>
</dbReference>
<name>A0A7C9JQG4_9GAMM</name>
<sequence length="212" mass="23015">MSKARCNRYAYLDRLNLSRLLRLAASDEVEKELATAALYCAINELLEIEIEHRLTTDHDNAGYASSSPLAYAGEGGGSGPRGQSDGVLLAAMNHRGQNAWRELSRALLGTLKENSQRAVLISAYAVTPTRAAQRSPRMMSQTEACKPERLAKINQALGWPPLSGPRYNAPDALRTVARRARHKMAASLSAMLADAVAAEHDPARLIDHAQTA</sequence>
<gene>
    <name evidence="1" type="ORF">GPL32_02325</name>
</gene>
<dbReference type="OrthoDB" id="9904545at2"/>